<dbReference type="InterPro" id="IPR036259">
    <property type="entry name" value="MFS_trans_sf"/>
</dbReference>
<protein>
    <submittedName>
        <fullName evidence="10">Vesicular glutamate transporter 3-like</fullName>
    </submittedName>
</protein>
<evidence type="ECO:0000313" key="10">
    <source>
        <dbReference type="RefSeq" id="XP_031556571.1"/>
    </source>
</evidence>
<evidence type="ECO:0000256" key="8">
    <source>
        <dbReference type="SAM" id="Phobius"/>
    </source>
</evidence>
<keyword evidence="5 8" id="KW-1133">Transmembrane helix</keyword>
<dbReference type="Pfam" id="PF07690">
    <property type="entry name" value="MFS_1"/>
    <property type="match status" value="1"/>
</dbReference>
<dbReference type="PANTHER" id="PTHR11662:SF399">
    <property type="entry name" value="FI19708P1-RELATED"/>
    <property type="match status" value="1"/>
</dbReference>
<feature type="transmembrane region" description="Helical" evidence="8">
    <location>
        <begin position="141"/>
        <end position="162"/>
    </location>
</feature>
<dbReference type="OrthoDB" id="2985014at2759"/>
<dbReference type="InParanoid" id="A0A6P8HLF0"/>
<proteinExistence type="predicted"/>
<dbReference type="InterPro" id="IPR050382">
    <property type="entry name" value="MFS_Na/Anion_cotransporter"/>
</dbReference>
<dbReference type="Gene3D" id="1.20.1250.20">
    <property type="entry name" value="MFS general substrate transporter like domains"/>
    <property type="match status" value="2"/>
</dbReference>
<evidence type="ECO:0000256" key="2">
    <source>
        <dbReference type="ARBA" id="ARBA00022448"/>
    </source>
</evidence>
<feature type="compositionally biased region" description="Basic and acidic residues" evidence="7">
    <location>
        <begin position="1"/>
        <end position="11"/>
    </location>
</feature>
<comment type="subcellular location">
    <subcellularLocation>
        <location evidence="1">Membrane</location>
        <topology evidence="1">Multi-pass membrane protein</topology>
    </subcellularLocation>
</comment>
<keyword evidence="3 8" id="KW-0812">Transmembrane</keyword>
<feature type="transmembrane region" description="Helical" evidence="8">
    <location>
        <begin position="236"/>
        <end position="259"/>
    </location>
</feature>
<dbReference type="KEGG" id="aten:116293302"/>
<feature type="transmembrane region" description="Helical" evidence="8">
    <location>
        <begin position="371"/>
        <end position="398"/>
    </location>
</feature>
<evidence type="ECO:0000256" key="6">
    <source>
        <dbReference type="ARBA" id="ARBA00023136"/>
    </source>
</evidence>
<feature type="compositionally biased region" description="Polar residues" evidence="7">
    <location>
        <begin position="12"/>
        <end position="22"/>
    </location>
</feature>
<feature type="region of interest" description="Disordered" evidence="7">
    <location>
        <begin position="459"/>
        <end position="484"/>
    </location>
</feature>
<dbReference type="GeneID" id="116293302"/>
<evidence type="ECO:0000313" key="9">
    <source>
        <dbReference type="Proteomes" id="UP000515163"/>
    </source>
</evidence>
<evidence type="ECO:0000256" key="5">
    <source>
        <dbReference type="ARBA" id="ARBA00022989"/>
    </source>
</evidence>
<gene>
    <name evidence="10" type="primary">LOC116293302</name>
</gene>
<evidence type="ECO:0000256" key="4">
    <source>
        <dbReference type="ARBA" id="ARBA00022847"/>
    </source>
</evidence>
<dbReference type="GO" id="GO:0015293">
    <property type="term" value="F:symporter activity"/>
    <property type="evidence" value="ECO:0007669"/>
    <property type="project" value="UniProtKB-KW"/>
</dbReference>
<evidence type="ECO:0000256" key="7">
    <source>
        <dbReference type="SAM" id="MobiDB-lite"/>
    </source>
</evidence>
<keyword evidence="4" id="KW-0769">Symport</keyword>
<dbReference type="GO" id="GO:0016020">
    <property type="term" value="C:membrane"/>
    <property type="evidence" value="ECO:0007669"/>
    <property type="project" value="UniProtKB-SubCell"/>
</dbReference>
<dbReference type="AlphaFoldDB" id="A0A6P8HLF0"/>
<organism evidence="9 10">
    <name type="scientific">Actinia tenebrosa</name>
    <name type="common">Australian red waratah sea anemone</name>
    <dbReference type="NCBI Taxonomy" id="6105"/>
    <lineage>
        <taxon>Eukaryota</taxon>
        <taxon>Metazoa</taxon>
        <taxon>Cnidaria</taxon>
        <taxon>Anthozoa</taxon>
        <taxon>Hexacorallia</taxon>
        <taxon>Actiniaria</taxon>
        <taxon>Actiniidae</taxon>
        <taxon>Actinia</taxon>
    </lineage>
</organism>
<evidence type="ECO:0000256" key="3">
    <source>
        <dbReference type="ARBA" id="ARBA00022692"/>
    </source>
</evidence>
<dbReference type="SUPFAM" id="SSF103473">
    <property type="entry name" value="MFS general substrate transporter"/>
    <property type="match status" value="1"/>
</dbReference>
<evidence type="ECO:0000256" key="1">
    <source>
        <dbReference type="ARBA" id="ARBA00004141"/>
    </source>
</evidence>
<feature type="compositionally biased region" description="Polar residues" evidence="7">
    <location>
        <begin position="474"/>
        <end position="484"/>
    </location>
</feature>
<dbReference type="PANTHER" id="PTHR11662">
    <property type="entry name" value="SOLUTE CARRIER FAMILY 17"/>
    <property type="match status" value="1"/>
</dbReference>
<keyword evidence="6 8" id="KW-0472">Membrane</keyword>
<reference evidence="10" key="1">
    <citation type="submission" date="2025-08" db="UniProtKB">
        <authorList>
            <consortium name="RefSeq"/>
        </authorList>
    </citation>
    <scope>IDENTIFICATION</scope>
    <source>
        <tissue evidence="10">Tentacle</tissue>
    </source>
</reference>
<feature type="transmembrane region" description="Helical" evidence="8">
    <location>
        <begin position="410"/>
        <end position="428"/>
    </location>
</feature>
<dbReference type="InterPro" id="IPR011701">
    <property type="entry name" value="MFS"/>
</dbReference>
<sequence>MDHEDHSHIDETSSLLDGSTESNSNENISFCTRFFCCRNVLVFLQFCGFITVYGMRANLSVALVAMVNQTFAEQSGNKVLQPECRIYHGNSSDDDTAEDGPFNWDQQTQGQSYYLPLQGITYPAATTLWSRWATPLERSTYIVFSFSGGDFGAIFSLGVSGWLSSLEFDGGWPLAFYVFGGLGILWFIVWMILIYESPSQHPRIAPWEKQHILKGIGRSQDIVTMRKPMPTPWKSILTSAPVWAIAALGFSYGWGWYVFLACLPSFFKEVLDFNIKKNGVLTALPFIASWTIKNLSARFSDLLQKRFGCTIVRKAFSTTALIIGAGLLLPVGFLKCSQDVLSIVFLTISCGALGLYAPTGATNPVDLSPRFSSIVMSISNVGTNIPGILSPVVAGYLTNHQGMRAQWKKVFYITCVIYFSGLLFFLIFGSGKEQAWNSPPGVKADDDDIASIVARRELHSEPRDDSDFEKSFGHSVQSSHSAVI</sequence>
<keyword evidence="9" id="KW-1185">Reference proteome</keyword>
<feature type="transmembrane region" description="Helical" evidence="8">
    <location>
        <begin position="340"/>
        <end position="359"/>
    </location>
</feature>
<keyword evidence="2" id="KW-0813">Transport</keyword>
<feature type="transmembrane region" description="Helical" evidence="8">
    <location>
        <begin position="174"/>
        <end position="195"/>
    </location>
</feature>
<dbReference type="FunFam" id="1.20.1250.20:FF:000003">
    <property type="entry name" value="Solute carrier family 17 member 3"/>
    <property type="match status" value="1"/>
</dbReference>
<feature type="region of interest" description="Disordered" evidence="7">
    <location>
        <begin position="1"/>
        <end position="22"/>
    </location>
</feature>
<dbReference type="Proteomes" id="UP000515163">
    <property type="component" value="Unplaced"/>
</dbReference>
<accession>A0A6P8HLF0</accession>
<dbReference type="RefSeq" id="XP_031556571.1">
    <property type="nucleotide sequence ID" value="XM_031700711.1"/>
</dbReference>
<feature type="transmembrane region" description="Helical" evidence="8">
    <location>
        <begin position="315"/>
        <end position="334"/>
    </location>
</feature>
<feature type="compositionally biased region" description="Basic and acidic residues" evidence="7">
    <location>
        <begin position="459"/>
        <end position="472"/>
    </location>
</feature>
<name>A0A6P8HLF0_ACTTE</name>
<dbReference type="GO" id="GO:0006820">
    <property type="term" value="P:monoatomic anion transport"/>
    <property type="evidence" value="ECO:0007669"/>
    <property type="project" value="TreeGrafter"/>
</dbReference>